<evidence type="ECO:0000256" key="5">
    <source>
        <dbReference type="ARBA" id="ARBA00022553"/>
    </source>
</evidence>
<dbReference type="AlphaFoldDB" id="A0A916ZR12"/>
<reference evidence="19" key="2">
    <citation type="submission" date="2020-09" db="EMBL/GenBank/DDBJ databases">
        <authorList>
            <person name="Sun Q."/>
            <person name="Zhou Y."/>
        </authorList>
    </citation>
    <scope>NUCLEOTIDE SEQUENCE</scope>
    <source>
        <strain evidence="19">CGMCC 1.15367</strain>
    </source>
</reference>
<comment type="catalytic activity">
    <reaction evidence="1">
        <text>ATP + protein L-histidine = ADP + protein N-phospho-L-histidine.</text>
        <dbReference type="EC" id="2.7.13.3"/>
    </reaction>
</comment>
<dbReference type="EMBL" id="BMIQ01000004">
    <property type="protein sequence ID" value="GGE07252.1"/>
    <property type="molecule type" value="Genomic_DNA"/>
</dbReference>
<evidence type="ECO:0000256" key="6">
    <source>
        <dbReference type="ARBA" id="ARBA00022606"/>
    </source>
</evidence>
<evidence type="ECO:0000256" key="8">
    <source>
        <dbReference type="ARBA" id="ARBA00022643"/>
    </source>
</evidence>
<keyword evidence="9" id="KW-0808">Transferase</keyword>
<dbReference type="InterPro" id="IPR029016">
    <property type="entry name" value="GAF-like_dom_sf"/>
</dbReference>
<dbReference type="InterPro" id="IPR000700">
    <property type="entry name" value="PAS-assoc_C"/>
</dbReference>
<keyword evidence="10" id="KW-0677">Repeat</keyword>
<dbReference type="InterPro" id="IPR011102">
    <property type="entry name" value="Sig_transdc_His_kinase_HWE"/>
</dbReference>
<dbReference type="InterPro" id="IPR000014">
    <property type="entry name" value="PAS"/>
</dbReference>
<dbReference type="InterPro" id="IPR001610">
    <property type="entry name" value="PAC"/>
</dbReference>
<dbReference type="Gene3D" id="3.30.450.40">
    <property type="match status" value="1"/>
</dbReference>
<evidence type="ECO:0000256" key="9">
    <source>
        <dbReference type="ARBA" id="ARBA00022679"/>
    </source>
</evidence>
<dbReference type="Gene3D" id="3.30.450.20">
    <property type="entry name" value="PAS domain"/>
    <property type="match status" value="1"/>
</dbReference>
<accession>A0A916ZR12</accession>
<evidence type="ECO:0000256" key="4">
    <source>
        <dbReference type="ARBA" id="ARBA00022543"/>
    </source>
</evidence>
<protein>
    <recommendedName>
        <fullName evidence="3">Blue-light-activated histidine kinase</fullName>
        <ecNumber evidence="2">2.7.13.3</ecNumber>
    </recommendedName>
</protein>
<keyword evidence="11" id="KW-0547">Nucleotide-binding</keyword>
<dbReference type="GO" id="GO:0009881">
    <property type="term" value="F:photoreceptor activity"/>
    <property type="evidence" value="ECO:0007669"/>
    <property type="project" value="UniProtKB-KW"/>
</dbReference>
<dbReference type="GO" id="GO:0004673">
    <property type="term" value="F:protein histidine kinase activity"/>
    <property type="evidence" value="ECO:0007669"/>
    <property type="project" value="UniProtKB-EC"/>
</dbReference>
<dbReference type="PANTHER" id="PTHR41523:SF7">
    <property type="entry name" value="HISTIDINE KINASE"/>
    <property type="match status" value="1"/>
</dbReference>
<dbReference type="EC" id="2.7.13.3" evidence="2"/>
<keyword evidence="16" id="KW-0675">Receptor</keyword>
<dbReference type="PANTHER" id="PTHR41523">
    <property type="entry name" value="TWO-COMPONENT SYSTEM SENSOR PROTEIN"/>
    <property type="match status" value="1"/>
</dbReference>
<keyword evidence="14" id="KW-0157">Chromophore</keyword>
<dbReference type="Gene3D" id="2.10.70.100">
    <property type="match status" value="1"/>
</dbReference>
<name>A0A916ZR12_9HYPH</name>
<dbReference type="GO" id="GO:0005524">
    <property type="term" value="F:ATP binding"/>
    <property type="evidence" value="ECO:0007669"/>
    <property type="project" value="UniProtKB-KW"/>
</dbReference>
<evidence type="ECO:0000256" key="11">
    <source>
        <dbReference type="ARBA" id="ARBA00022741"/>
    </source>
</evidence>
<dbReference type="Pfam" id="PF07536">
    <property type="entry name" value="HWE_HK"/>
    <property type="match status" value="1"/>
</dbReference>
<evidence type="ECO:0000256" key="10">
    <source>
        <dbReference type="ARBA" id="ARBA00022737"/>
    </source>
</evidence>
<dbReference type="Proteomes" id="UP000644699">
    <property type="component" value="Unassembled WGS sequence"/>
</dbReference>
<dbReference type="CDD" id="cd00130">
    <property type="entry name" value="PAS"/>
    <property type="match status" value="1"/>
</dbReference>
<dbReference type="InterPro" id="IPR036890">
    <property type="entry name" value="HATPase_C_sf"/>
</dbReference>
<keyword evidence="15" id="KW-0843">Virulence</keyword>
<dbReference type="SMART" id="SM00065">
    <property type="entry name" value="GAF"/>
    <property type="match status" value="1"/>
</dbReference>
<keyword evidence="5" id="KW-0597">Phosphoprotein</keyword>
<evidence type="ECO:0000256" key="16">
    <source>
        <dbReference type="ARBA" id="ARBA00023170"/>
    </source>
</evidence>
<keyword evidence="4" id="KW-0600">Photoreceptor protein</keyword>
<dbReference type="SMART" id="SM00911">
    <property type="entry name" value="HWE_HK"/>
    <property type="match status" value="1"/>
</dbReference>
<feature type="region of interest" description="Disordered" evidence="17">
    <location>
        <begin position="31"/>
        <end position="50"/>
    </location>
</feature>
<sequence>MASGSPISSGPLRVLPSRLQELEAENARLRARLDARGPESDARAGFAGPSPAEAPLDPVAAAALRARLLVNEERLAFAFEASGSIGWWDWDIAADQLYTSAQFARMFGVEPEAAAKGVALSRFIDGIHPDDREWVGARIAEVIAAGGEFAEEYRLLHRDGEVSWIFARGRGYLDAAGRAIRFPGVAVDVTQRKLSDMRKSALVELGDRLRESNSLEHIAYTAAEVMARALGATRAGIGTIDHLNETVVMQPDWRAPGVASVAGLHHFRDYGSFIDDLKRGEAVVIGDVATDPRTQGNVEALLAIGVRVLVNLPIIEHGQLVAVAFVHHDRPHDWIEGELNFVRAVGDRTQAAIAQLRAEEQQRLLNRELGHRLKNNLAMVQAIVAQTLRNAPDLAAARQSLSQRLATLGRAHELLLSGSIDGTDIAAIAHATLAIHDDGQGRLRISGAPTEIGSAAALSLALMLHELATNAAKYGALSVPEGQVALEWTIAPRDEEGAERLVLLWTERGGPPVRPPERRGFGSRLIERGLAGATGGEVELDYRPEGLVCRMSVPLAGLQRDG</sequence>
<dbReference type="InterPro" id="IPR003018">
    <property type="entry name" value="GAF"/>
</dbReference>
<evidence type="ECO:0000256" key="7">
    <source>
        <dbReference type="ARBA" id="ARBA00022630"/>
    </source>
</evidence>
<reference evidence="19" key="1">
    <citation type="journal article" date="2014" name="Int. J. Syst. Evol. Microbiol.">
        <title>Complete genome sequence of Corynebacterium casei LMG S-19264T (=DSM 44701T), isolated from a smear-ripened cheese.</title>
        <authorList>
            <consortium name="US DOE Joint Genome Institute (JGI-PGF)"/>
            <person name="Walter F."/>
            <person name="Albersmeier A."/>
            <person name="Kalinowski J."/>
            <person name="Ruckert C."/>
        </authorList>
    </citation>
    <scope>NUCLEOTIDE SEQUENCE</scope>
    <source>
        <strain evidence="19">CGMCC 1.15367</strain>
    </source>
</reference>
<dbReference type="InterPro" id="IPR013655">
    <property type="entry name" value="PAS_fold_3"/>
</dbReference>
<evidence type="ECO:0000256" key="14">
    <source>
        <dbReference type="ARBA" id="ARBA00022991"/>
    </source>
</evidence>
<evidence type="ECO:0000256" key="2">
    <source>
        <dbReference type="ARBA" id="ARBA00012438"/>
    </source>
</evidence>
<organism evidence="19 20">
    <name type="scientific">Aureimonas endophytica</name>
    <dbReference type="NCBI Taxonomy" id="2027858"/>
    <lineage>
        <taxon>Bacteria</taxon>
        <taxon>Pseudomonadati</taxon>
        <taxon>Pseudomonadota</taxon>
        <taxon>Alphaproteobacteria</taxon>
        <taxon>Hyphomicrobiales</taxon>
        <taxon>Aurantimonadaceae</taxon>
        <taxon>Aureimonas</taxon>
    </lineage>
</organism>
<keyword evidence="8" id="KW-0288">FMN</keyword>
<gene>
    <name evidence="19" type="ORF">GCM10011390_27890</name>
</gene>
<dbReference type="SUPFAM" id="SSF55785">
    <property type="entry name" value="PYP-like sensor domain (PAS domain)"/>
    <property type="match status" value="1"/>
</dbReference>
<evidence type="ECO:0000256" key="3">
    <source>
        <dbReference type="ARBA" id="ARBA00021740"/>
    </source>
</evidence>
<evidence type="ECO:0000256" key="17">
    <source>
        <dbReference type="SAM" id="MobiDB-lite"/>
    </source>
</evidence>
<keyword evidence="12" id="KW-0418">Kinase</keyword>
<evidence type="ECO:0000313" key="20">
    <source>
        <dbReference type="Proteomes" id="UP000644699"/>
    </source>
</evidence>
<dbReference type="RefSeq" id="WP_188909458.1">
    <property type="nucleotide sequence ID" value="NZ_BMIQ01000004.1"/>
</dbReference>
<dbReference type="NCBIfam" id="TIGR00229">
    <property type="entry name" value="sensory_box"/>
    <property type="match status" value="1"/>
</dbReference>
<evidence type="ECO:0000256" key="1">
    <source>
        <dbReference type="ARBA" id="ARBA00000085"/>
    </source>
</evidence>
<feature type="domain" description="PAC" evidence="18">
    <location>
        <begin position="149"/>
        <end position="201"/>
    </location>
</feature>
<keyword evidence="20" id="KW-1185">Reference proteome</keyword>
<proteinExistence type="predicted"/>
<evidence type="ECO:0000256" key="15">
    <source>
        <dbReference type="ARBA" id="ARBA00023026"/>
    </source>
</evidence>
<dbReference type="SUPFAM" id="SSF55781">
    <property type="entry name" value="GAF domain-like"/>
    <property type="match status" value="1"/>
</dbReference>
<keyword evidence="13" id="KW-0067">ATP-binding</keyword>
<keyword evidence="7" id="KW-0285">Flavoprotein</keyword>
<dbReference type="InterPro" id="IPR035965">
    <property type="entry name" value="PAS-like_dom_sf"/>
</dbReference>
<evidence type="ECO:0000256" key="13">
    <source>
        <dbReference type="ARBA" id="ARBA00022840"/>
    </source>
</evidence>
<evidence type="ECO:0000256" key="12">
    <source>
        <dbReference type="ARBA" id="ARBA00022777"/>
    </source>
</evidence>
<dbReference type="Pfam" id="PF08447">
    <property type="entry name" value="PAS_3"/>
    <property type="match status" value="1"/>
</dbReference>
<comment type="caution">
    <text evidence="19">The sequence shown here is derived from an EMBL/GenBank/DDBJ whole genome shotgun (WGS) entry which is preliminary data.</text>
</comment>
<feature type="compositionally biased region" description="Basic and acidic residues" evidence="17">
    <location>
        <begin position="31"/>
        <end position="42"/>
    </location>
</feature>
<dbReference type="Gene3D" id="3.30.565.10">
    <property type="entry name" value="Histidine kinase-like ATPase, C-terminal domain"/>
    <property type="match status" value="1"/>
</dbReference>
<dbReference type="Pfam" id="PF01590">
    <property type="entry name" value="GAF"/>
    <property type="match status" value="1"/>
</dbReference>
<dbReference type="PROSITE" id="PS50113">
    <property type="entry name" value="PAC"/>
    <property type="match status" value="1"/>
</dbReference>
<dbReference type="SMART" id="SM00086">
    <property type="entry name" value="PAC"/>
    <property type="match status" value="1"/>
</dbReference>
<evidence type="ECO:0000313" key="19">
    <source>
        <dbReference type="EMBL" id="GGE07252.1"/>
    </source>
</evidence>
<keyword evidence="6" id="KW-0716">Sensory transduction</keyword>
<evidence type="ECO:0000259" key="18">
    <source>
        <dbReference type="PROSITE" id="PS50113"/>
    </source>
</evidence>